<dbReference type="EMBL" id="CAHIKZ030003685">
    <property type="protein sequence ID" value="CAE1303120.1"/>
    <property type="molecule type" value="Genomic_DNA"/>
</dbReference>
<accession>A0A812DGP6</accession>
<gene>
    <name evidence="2" type="ORF">SPHA_55385</name>
</gene>
<evidence type="ECO:0000313" key="2">
    <source>
        <dbReference type="EMBL" id="CAE1303120.1"/>
    </source>
</evidence>
<reference evidence="2" key="1">
    <citation type="submission" date="2021-01" db="EMBL/GenBank/DDBJ databases">
        <authorList>
            <person name="Li R."/>
            <person name="Bekaert M."/>
        </authorList>
    </citation>
    <scope>NUCLEOTIDE SEQUENCE</scope>
    <source>
        <strain evidence="2">Farmed</strain>
    </source>
</reference>
<dbReference type="AlphaFoldDB" id="A0A812DGP6"/>
<evidence type="ECO:0000313" key="3">
    <source>
        <dbReference type="Proteomes" id="UP000597762"/>
    </source>
</evidence>
<organism evidence="2 3">
    <name type="scientific">Acanthosepion pharaonis</name>
    <name type="common">Pharaoh cuttlefish</name>
    <name type="synonym">Sepia pharaonis</name>
    <dbReference type="NCBI Taxonomy" id="158019"/>
    <lineage>
        <taxon>Eukaryota</taxon>
        <taxon>Metazoa</taxon>
        <taxon>Spiralia</taxon>
        <taxon>Lophotrochozoa</taxon>
        <taxon>Mollusca</taxon>
        <taxon>Cephalopoda</taxon>
        <taxon>Coleoidea</taxon>
        <taxon>Decapodiformes</taxon>
        <taxon>Sepiida</taxon>
        <taxon>Sepiina</taxon>
        <taxon>Sepiidae</taxon>
        <taxon>Acanthosepion</taxon>
    </lineage>
</organism>
<feature type="compositionally biased region" description="Basic and acidic residues" evidence="1">
    <location>
        <begin position="191"/>
        <end position="200"/>
    </location>
</feature>
<name>A0A812DGP6_ACAPH</name>
<evidence type="ECO:0000256" key="1">
    <source>
        <dbReference type="SAM" id="MobiDB-lite"/>
    </source>
</evidence>
<protein>
    <submittedName>
        <fullName evidence="2">Uncharacterized protein</fullName>
    </submittedName>
</protein>
<keyword evidence="3" id="KW-1185">Reference proteome</keyword>
<dbReference type="Proteomes" id="UP000597762">
    <property type="component" value="Unassembled WGS sequence"/>
</dbReference>
<proteinExistence type="predicted"/>
<feature type="region of interest" description="Disordered" evidence="1">
    <location>
        <begin position="304"/>
        <end position="327"/>
    </location>
</feature>
<feature type="region of interest" description="Disordered" evidence="1">
    <location>
        <begin position="1"/>
        <end position="225"/>
    </location>
</feature>
<feature type="compositionally biased region" description="Basic and acidic residues" evidence="1">
    <location>
        <begin position="43"/>
        <end position="53"/>
    </location>
</feature>
<feature type="region of interest" description="Disordered" evidence="1">
    <location>
        <begin position="434"/>
        <end position="463"/>
    </location>
</feature>
<dbReference type="OrthoDB" id="6154066at2759"/>
<comment type="caution">
    <text evidence="2">The sequence shown here is derived from an EMBL/GenBank/DDBJ whole genome shotgun (WGS) entry which is preliminary data.</text>
</comment>
<sequence>MSRPARCTNASARRPDPKTAAPCRRTPPSPTLRPPTRARPRRRDADGPLRHLEPAPQSANGANATAPYRFLASRGHGPTDPVLGANPSSEGTDPFCRLPLPTLMPSTRGCTPWRPAADGGYGPTRELRKPDPDFPGPPKAHRTPPEPRRSTGTFSVSPDEPIPRTRSFTKKRELFPGLSATSPGSLASPRFRPEKRRDATDIAASSAATPGHSPSPGSGILTRFPFDGRPAARPLLASSFLLFSRTTNECDRLTDPAPFGKTFACVLGPTDPCSTAVGTEPFSTSVFEGLVRIFATTTEICTRGRLHPGSRPRLPCSPRRPPTRRGIGQARASFSSAQALLAATVRHRSVAPAPSIFGAADSDFRGHRPAVYIDRHPFGDLMGVALGTLAGRLVHPTAPVLLTKSGPLGTRIRFCRRRDDEGGREVGRLRIRESRPVPPVPSSRVGRGRERPRGLQSVSSGFIPTGRGSPSFGSLAARYARVGRVVLGEKNYRPGGDAPARSA</sequence>